<dbReference type="OrthoDB" id="3777832at2759"/>
<accession>A0A2V1D9F8</accession>
<dbReference type="EMBL" id="KZ805524">
    <property type="protein sequence ID" value="PVH94681.1"/>
    <property type="molecule type" value="Genomic_DNA"/>
</dbReference>
<feature type="domain" description="Prion-inhibition and propagation HeLo" evidence="1">
    <location>
        <begin position="6"/>
        <end position="201"/>
    </location>
</feature>
<dbReference type="PANTHER" id="PTHR37542">
    <property type="entry name" value="HELO DOMAIN-CONTAINING PROTEIN-RELATED"/>
    <property type="match status" value="1"/>
</dbReference>
<dbReference type="InterPro" id="IPR038305">
    <property type="entry name" value="HeLo_sf"/>
</dbReference>
<evidence type="ECO:0000259" key="1">
    <source>
        <dbReference type="Pfam" id="PF14479"/>
    </source>
</evidence>
<protein>
    <recommendedName>
        <fullName evidence="1">Prion-inhibition and propagation HeLo domain-containing protein</fullName>
    </recommendedName>
</protein>
<dbReference type="PANTHER" id="PTHR37542:SF3">
    <property type="entry name" value="PRION-INHIBITION AND PROPAGATION HELO DOMAIN-CONTAINING PROTEIN"/>
    <property type="match status" value="1"/>
</dbReference>
<evidence type="ECO:0000313" key="3">
    <source>
        <dbReference type="Proteomes" id="UP000244855"/>
    </source>
</evidence>
<dbReference type="Proteomes" id="UP000244855">
    <property type="component" value="Unassembled WGS sequence"/>
</dbReference>
<name>A0A2V1D9F8_9PLEO</name>
<dbReference type="STRING" id="97972.A0A2V1D9F8"/>
<dbReference type="Gene3D" id="1.20.120.1020">
    <property type="entry name" value="Prion-inhibition and propagation, HeLo domain"/>
    <property type="match status" value="1"/>
</dbReference>
<reference evidence="2 3" key="1">
    <citation type="journal article" date="2018" name="Sci. Rep.">
        <title>Comparative genomics provides insights into the lifestyle and reveals functional heterogeneity of dark septate endophytic fungi.</title>
        <authorList>
            <person name="Knapp D.G."/>
            <person name="Nemeth J.B."/>
            <person name="Barry K."/>
            <person name="Hainaut M."/>
            <person name="Henrissat B."/>
            <person name="Johnson J."/>
            <person name="Kuo A."/>
            <person name="Lim J.H.P."/>
            <person name="Lipzen A."/>
            <person name="Nolan M."/>
            <person name="Ohm R.A."/>
            <person name="Tamas L."/>
            <person name="Grigoriev I.V."/>
            <person name="Spatafora J.W."/>
            <person name="Nagy L.G."/>
            <person name="Kovacs G.M."/>
        </authorList>
    </citation>
    <scope>NUCLEOTIDE SEQUENCE [LARGE SCALE GENOMIC DNA]</scope>
    <source>
        <strain evidence="2 3">DSE2036</strain>
    </source>
</reference>
<sequence length="242" mass="26553">MAEPFGIAAGAVGIAAAFTACVDCFDCVQHGRHFGRDYQTELISLDCARLRLARWGEAVNIYEDTKLGRPGASSSEVHTVQNALHRILVLFADTERISKRYKLERKDGNDLSVLTPNDLEPTVLNLRNKMKELAVGRQKSASVLKTSSCALYYRSQLKNLINGITSLVDSIEKIFPAPEAKFALVKQETAAIRDKRALEALESAAYSVDDLLLAAAKEALADHQYLKVTIKGKAHTGDSFNT</sequence>
<keyword evidence="3" id="KW-1185">Reference proteome</keyword>
<proteinExistence type="predicted"/>
<dbReference type="InterPro" id="IPR029498">
    <property type="entry name" value="HeLo_dom"/>
</dbReference>
<organism evidence="2 3">
    <name type="scientific">Periconia macrospinosa</name>
    <dbReference type="NCBI Taxonomy" id="97972"/>
    <lineage>
        <taxon>Eukaryota</taxon>
        <taxon>Fungi</taxon>
        <taxon>Dikarya</taxon>
        <taxon>Ascomycota</taxon>
        <taxon>Pezizomycotina</taxon>
        <taxon>Dothideomycetes</taxon>
        <taxon>Pleosporomycetidae</taxon>
        <taxon>Pleosporales</taxon>
        <taxon>Massarineae</taxon>
        <taxon>Periconiaceae</taxon>
        <taxon>Periconia</taxon>
    </lineage>
</organism>
<dbReference type="Pfam" id="PF14479">
    <property type="entry name" value="HeLo"/>
    <property type="match status" value="1"/>
</dbReference>
<evidence type="ECO:0000313" key="2">
    <source>
        <dbReference type="EMBL" id="PVH94681.1"/>
    </source>
</evidence>
<dbReference type="AlphaFoldDB" id="A0A2V1D9F8"/>
<gene>
    <name evidence="2" type="ORF">DM02DRAFT_538939</name>
</gene>